<comment type="caution">
    <text evidence="1">The sequence shown here is derived from an EMBL/GenBank/DDBJ whole genome shotgun (WGS) entry which is preliminary data.</text>
</comment>
<organism evidence="1 2">
    <name type="scientific">Diphasiastrum complanatum</name>
    <name type="common">Issler's clubmoss</name>
    <name type="synonym">Lycopodium complanatum</name>
    <dbReference type="NCBI Taxonomy" id="34168"/>
    <lineage>
        <taxon>Eukaryota</taxon>
        <taxon>Viridiplantae</taxon>
        <taxon>Streptophyta</taxon>
        <taxon>Embryophyta</taxon>
        <taxon>Tracheophyta</taxon>
        <taxon>Lycopodiopsida</taxon>
        <taxon>Lycopodiales</taxon>
        <taxon>Lycopodiaceae</taxon>
        <taxon>Lycopodioideae</taxon>
        <taxon>Diphasiastrum</taxon>
    </lineage>
</organism>
<gene>
    <name evidence="1" type="ORF">O6H91_07G109400</name>
</gene>
<dbReference type="Proteomes" id="UP001162992">
    <property type="component" value="Chromosome 7"/>
</dbReference>
<accession>A0ACC2D8Q2</accession>
<evidence type="ECO:0000313" key="1">
    <source>
        <dbReference type="EMBL" id="KAJ7550611.1"/>
    </source>
</evidence>
<protein>
    <submittedName>
        <fullName evidence="1">Uncharacterized protein</fullName>
    </submittedName>
</protein>
<keyword evidence="2" id="KW-1185">Reference proteome</keyword>
<name>A0ACC2D8Q2_DIPCM</name>
<reference evidence="2" key="1">
    <citation type="journal article" date="2024" name="Proc. Natl. Acad. Sci. U.S.A.">
        <title>Extraordinary preservation of gene collinearity over three hundred million years revealed in homosporous lycophytes.</title>
        <authorList>
            <person name="Li C."/>
            <person name="Wickell D."/>
            <person name="Kuo L.Y."/>
            <person name="Chen X."/>
            <person name="Nie B."/>
            <person name="Liao X."/>
            <person name="Peng D."/>
            <person name="Ji J."/>
            <person name="Jenkins J."/>
            <person name="Williams M."/>
            <person name="Shu S."/>
            <person name="Plott C."/>
            <person name="Barry K."/>
            <person name="Rajasekar S."/>
            <person name="Grimwood J."/>
            <person name="Han X."/>
            <person name="Sun S."/>
            <person name="Hou Z."/>
            <person name="He W."/>
            <person name="Dai G."/>
            <person name="Sun C."/>
            <person name="Schmutz J."/>
            <person name="Leebens-Mack J.H."/>
            <person name="Li F.W."/>
            <person name="Wang L."/>
        </authorList>
    </citation>
    <scope>NUCLEOTIDE SEQUENCE [LARGE SCALE GENOMIC DNA]</scope>
    <source>
        <strain evidence="2">cv. PW_Plant_1</strain>
    </source>
</reference>
<sequence length="856" mass="98758">MDSGGSPSVVVVNDDGTKPSASSSSFTTPQIQPAPIAVMMQQAIAMQQFQFQQALLMQQVMASQQAAARAATVKSAAEMAAARAAEISKQLKGSDGEEENEKAVDRSANRSKSRSSSLSHSRSRSRSRSKSRSRSRSPIRYRRDRSHSGSPIRYRRDRYSPSRYRDNYGYRSRSRSRYRGYYRGGRGDSSWSYFRREWDRDRGRDYISHGHRRSRSRSRARRRSRTHSRSPRYRRGGSLSPRHRREDRLTGHRSRRSRSKEAKRRPSRSRSSSISRERGRLRKESTTVMKGSLSPKPKSGNDSDLLEVHSDSIENDRSLRRKSPRHSTRAERREKIKNIERKEVRNSPLRSLSVSPELSLRKIGKEHVDDDIDSTRHNRKLSGQRKRDDAGIDAHQSKLSMEEQVPGSVQHRLKVVNSDGWTLDDIGGSKSEDMSLNLSKEYHGELPGLLEKGKKTEQIGNLRSSEDEMEDGKELDDWRDDIKAYEKEKAMRKESRKESAIKEDKLIAQVVLLDAKDCKENTFQQHTNDSPDKFNQRGKELDQLTFGDIEVIQDMDHEDVNIRSLLDVKNGSYEKRYVAEDVMDRDINHVLHPGFQPMNPRGKIGEANAEENIYLSYNSDGGGKVHSHDSTYEDREGDLIYEGPVVAAVECVNNQQQKSQLEHVKKKEVMDLDYKLDEFHTQVSAGQTRTSGGRENFEEPFKRIKEMPHDEHVSHKRRGRERSTAKEEPKRDNDEFEKRKARHKKHRRKHRHQNSMEQDDEDDGDDSAVEGEGRRGKKRHTRKHRRDDEERRERKKKRHKDRVKAGSCSPSQSLANDEKDNVETDVMTANRKSSSRHKRRRKEASKSLSPSCDSGI</sequence>
<proteinExistence type="predicted"/>
<dbReference type="EMBL" id="CM055098">
    <property type="protein sequence ID" value="KAJ7550611.1"/>
    <property type="molecule type" value="Genomic_DNA"/>
</dbReference>
<evidence type="ECO:0000313" key="2">
    <source>
        <dbReference type="Proteomes" id="UP001162992"/>
    </source>
</evidence>